<accession>A0A183IPU2</accession>
<sequence>MSSCCLPHPSKTSSDYAAHYYIRHLCEVRSSAVAVLLHPQMPQCVMLILVAYFSDCALSFLTAFAAFGNPGDDRAGVMFGGPNATYGQLTKF</sequence>
<feature type="transmembrane region" description="Helical" evidence="1">
    <location>
        <begin position="45"/>
        <end position="68"/>
    </location>
</feature>
<evidence type="ECO:0000313" key="3">
    <source>
        <dbReference type="Proteomes" id="UP000270296"/>
    </source>
</evidence>
<dbReference type="AlphaFoldDB" id="A0A183IPU2"/>
<keyword evidence="1" id="KW-0812">Transmembrane</keyword>
<evidence type="ECO:0000313" key="2">
    <source>
        <dbReference type="EMBL" id="VDP07851.1"/>
    </source>
</evidence>
<keyword evidence="3" id="KW-1185">Reference proteome</keyword>
<protein>
    <submittedName>
        <fullName evidence="2 4">Uncharacterized protein</fullName>
    </submittedName>
</protein>
<dbReference type="WBParaSite" id="SBAD_0000586201-mRNA-1">
    <property type="protein sequence ID" value="SBAD_0000586201-mRNA-1"/>
    <property type="gene ID" value="SBAD_0000586201"/>
</dbReference>
<evidence type="ECO:0000256" key="1">
    <source>
        <dbReference type="SAM" id="Phobius"/>
    </source>
</evidence>
<keyword evidence="1" id="KW-0472">Membrane</keyword>
<evidence type="ECO:0000313" key="4">
    <source>
        <dbReference type="WBParaSite" id="SBAD_0000586201-mRNA-1"/>
    </source>
</evidence>
<reference evidence="2 3" key="2">
    <citation type="submission" date="2018-11" db="EMBL/GenBank/DDBJ databases">
        <authorList>
            <consortium name="Pathogen Informatics"/>
        </authorList>
    </citation>
    <scope>NUCLEOTIDE SEQUENCE [LARGE SCALE GENOMIC DNA]</scope>
</reference>
<gene>
    <name evidence="2" type="ORF">SBAD_LOCUS5639</name>
</gene>
<proteinExistence type="predicted"/>
<keyword evidence="1" id="KW-1133">Transmembrane helix</keyword>
<reference evidence="4" key="1">
    <citation type="submission" date="2016-06" db="UniProtKB">
        <authorList>
            <consortium name="WormBaseParasite"/>
        </authorList>
    </citation>
    <scope>IDENTIFICATION</scope>
</reference>
<organism evidence="4">
    <name type="scientific">Soboliphyme baturini</name>
    <dbReference type="NCBI Taxonomy" id="241478"/>
    <lineage>
        <taxon>Eukaryota</taxon>
        <taxon>Metazoa</taxon>
        <taxon>Ecdysozoa</taxon>
        <taxon>Nematoda</taxon>
        <taxon>Enoplea</taxon>
        <taxon>Dorylaimia</taxon>
        <taxon>Dioctophymatida</taxon>
        <taxon>Dioctophymatoidea</taxon>
        <taxon>Soboliphymatidae</taxon>
        <taxon>Soboliphyme</taxon>
    </lineage>
</organism>
<name>A0A183IPU2_9BILA</name>
<dbReference type="Proteomes" id="UP000270296">
    <property type="component" value="Unassembled WGS sequence"/>
</dbReference>
<dbReference type="EMBL" id="UZAM01009137">
    <property type="protein sequence ID" value="VDP07851.1"/>
    <property type="molecule type" value="Genomic_DNA"/>
</dbReference>